<dbReference type="AlphaFoldDB" id="A0A0F9I4G6"/>
<gene>
    <name evidence="1" type="ORF">LCGC14_1705190</name>
</gene>
<organism evidence="1">
    <name type="scientific">marine sediment metagenome</name>
    <dbReference type="NCBI Taxonomy" id="412755"/>
    <lineage>
        <taxon>unclassified sequences</taxon>
        <taxon>metagenomes</taxon>
        <taxon>ecological metagenomes</taxon>
    </lineage>
</organism>
<proteinExistence type="predicted"/>
<comment type="caution">
    <text evidence="1">The sequence shown here is derived from an EMBL/GenBank/DDBJ whole genome shotgun (WGS) entry which is preliminary data.</text>
</comment>
<protein>
    <submittedName>
        <fullName evidence="1">Uncharacterized protein</fullName>
    </submittedName>
</protein>
<evidence type="ECO:0000313" key="1">
    <source>
        <dbReference type="EMBL" id="KKM14529.1"/>
    </source>
</evidence>
<accession>A0A0F9I4G6</accession>
<dbReference type="EMBL" id="LAZR01015125">
    <property type="protein sequence ID" value="KKM14529.1"/>
    <property type="molecule type" value="Genomic_DNA"/>
</dbReference>
<reference evidence="1" key="1">
    <citation type="journal article" date="2015" name="Nature">
        <title>Complex archaea that bridge the gap between prokaryotes and eukaryotes.</title>
        <authorList>
            <person name="Spang A."/>
            <person name="Saw J.H."/>
            <person name="Jorgensen S.L."/>
            <person name="Zaremba-Niedzwiedzka K."/>
            <person name="Martijn J."/>
            <person name="Lind A.E."/>
            <person name="van Eijk R."/>
            <person name="Schleper C."/>
            <person name="Guy L."/>
            <person name="Ettema T.J."/>
        </authorList>
    </citation>
    <scope>NUCLEOTIDE SEQUENCE</scope>
</reference>
<sequence>MRPRKIQYEKDTVSTFKLKKVMTISELSKFLHCSSSTVRRRLREWRTLTSYNKNGRYYTLPGIPKFARRGLWKHRDIFFSKHGTLKKTIVHFVRTSRKGLSNSELEKILGINPNAYIPQFGELVGFKKERYKREVIYFSSEEEIYKLQKQKRFPPESSAPKLPPDAMTIVVLVELIQNPGISIEALSSRLHDQGYKIEANTIGNLFKHYNISKKKLNMR</sequence>
<name>A0A0F9I4G6_9ZZZZ</name>